<dbReference type="Gene3D" id="1.10.287.130">
    <property type="match status" value="1"/>
</dbReference>
<dbReference type="PANTHER" id="PTHR45339">
    <property type="entry name" value="HYBRID SIGNAL TRANSDUCTION HISTIDINE KINASE J"/>
    <property type="match status" value="1"/>
</dbReference>
<dbReference type="PRINTS" id="PR00344">
    <property type="entry name" value="BCTRLSENSOR"/>
</dbReference>
<keyword evidence="17" id="KW-0175">Coiled coil</keyword>
<dbReference type="SUPFAM" id="SSF47226">
    <property type="entry name" value="Histidine-containing phosphotransfer domain, HPT domain"/>
    <property type="match status" value="1"/>
</dbReference>
<comment type="caution">
    <text evidence="24">The sequence shown here is derived from an EMBL/GenBank/DDBJ whole genome shotgun (WGS) entry which is preliminary data.</text>
</comment>
<feature type="domain" description="PAS" evidence="22">
    <location>
        <begin position="849"/>
        <end position="892"/>
    </location>
</feature>
<keyword evidence="7 18" id="KW-0812">Transmembrane</keyword>
<dbReference type="SMART" id="SM00387">
    <property type="entry name" value="HATPase_c"/>
    <property type="match status" value="1"/>
</dbReference>
<feature type="coiled-coil region" evidence="17">
    <location>
        <begin position="957"/>
        <end position="984"/>
    </location>
</feature>
<reference evidence="24 25" key="1">
    <citation type="journal article" date="2012" name="Int. J. Syst. Evol. Microbiol.">
        <title>Vibrio caribbeanicus sp. nov., isolated from the marine sponge Scleritoderma cyanea.</title>
        <authorList>
            <person name="Hoffmann M."/>
            <person name="Monday S.R."/>
            <person name="Allard M.W."/>
            <person name="Strain E.A."/>
            <person name="Whittaker P."/>
            <person name="Naum M."/>
            <person name="McCarthy P.J."/>
            <person name="Lopez J.V."/>
            <person name="Fischer M."/>
            <person name="Brown E.W."/>
        </authorList>
    </citation>
    <scope>NUCLEOTIDE SEQUENCE [LARGE SCALE GENOMIC DNA]</scope>
    <source>
        <strain evidence="24 25">ATCC 700023</strain>
    </source>
</reference>
<evidence type="ECO:0000256" key="15">
    <source>
        <dbReference type="PROSITE-ProRule" id="PRU00110"/>
    </source>
</evidence>
<dbReference type="CDD" id="cd00082">
    <property type="entry name" value="HisKA"/>
    <property type="match status" value="1"/>
</dbReference>
<keyword evidence="8" id="KW-0547">Nucleotide-binding</keyword>
<dbReference type="Pfam" id="PF00512">
    <property type="entry name" value="HisKA"/>
    <property type="match status" value="1"/>
</dbReference>
<dbReference type="Pfam" id="PF00072">
    <property type="entry name" value="Response_reg"/>
    <property type="match status" value="2"/>
</dbReference>
<feature type="domain" description="Response regulatory" evidence="21">
    <location>
        <begin position="1383"/>
        <end position="1499"/>
    </location>
</feature>
<keyword evidence="19" id="KW-0732">Signal</keyword>
<dbReference type="InterPro" id="IPR003661">
    <property type="entry name" value="HisK_dim/P_dom"/>
</dbReference>
<keyword evidence="5 16" id="KW-0597">Phosphoprotein</keyword>
<feature type="chain" id="PRO_5003393680" description="histidine kinase" evidence="19">
    <location>
        <begin position="29"/>
        <end position="1803"/>
    </location>
</feature>
<keyword evidence="4" id="KW-1003">Cell membrane</keyword>
<dbReference type="InterPro" id="IPR001789">
    <property type="entry name" value="Sig_transdc_resp-reg_receiver"/>
</dbReference>
<dbReference type="PROSITE" id="PS50109">
    <property type="entry name" value="HIS_KIN"/>
    <property type="match status" value="1"/>
</dbReference>
<dbReference type="GO" id="GO:0005524">
    <property type="term" value="F:ATP binding"/>
    <property type="evidence" value="ECO:0007669"/>
    <property type="project" value="UniProtKB-KW"/>
</dbReference>
<dbReference type="CDD" id="cd00088">
    <property type="entry name" value="HPT"/>
    <property type="match status" value="1"/>
</dbReference>
<evidence type="ECO:0000256" key="7">
    <source>
        <dbReference type="ARBA" id="ARBA00022692"/>
    </source>
</evidence>
<dbReference type="Gene3D" id="3.40.50.2300">
    <property type="match status" value="2"/>
</dbReference>
<dbReference type="CDD" id="cd17546">
    <property type="entry name" value="REC_hyHK_CKI1_RcsC-like"/>
    <property type="match status" value="1"/>
</dbReference>
<evidence type="ECO:0000259" key="23">
    <source>
        <dbReference type="PROSITE" id="PS50894"/>
    </source>
</evidence>
<evidence type="ECO:0000256" key="18">
    <source>
        <dbReference type="SAM" id="Phobius"/>
    </source>
</evidence>
<evidence type="ECO:0000256" key="10">
    <source>
        <dbReference type="ARBA" id="ARBA00022801"/>
    </source>
</evidence>
<evidence type="ECO:0000256" key="16">
    <source>
        <dbReference type="PROSITE-ProRule" id="PRU00169"/>
    </source>
</evidence>
<evidence type="ECO:0000256" key="6">
    <source>
        <dbReference type="ARBA" id="ARBA00022679"/>
    </source>
</evidence>
<keyword evidence="9" id="KW-0418">Kinase</keyword>
<dbReference type="InterPro" id="IPR004358">
    <property type="entry name" value="Sig_transdc_His_kin-like_C"/>
</dbReference>
<dbReference type="GO" id="GO:0000155">
    <property type="term" value="F:phosphorelay sensor kinase activity"/>
    <property type="evidence" value="ECO:0007669"/>
    <property type="project" value="InterPro"/>
</dbReference>
<dbReference type="InterPro" id="IPR036641">
    <property type="entry name" value="HPT_dom_sf"/>
</dbReference>
<protein>
    <recommendedName>
        <fullName evidence="3">histidine kinase</fullName>
        <ecNumber evidence="3">2.7.13.3</ecNumber>
    </recommendedName>
</protein>
<dbReference type="Gene3D" id="1.20.120.160">
    <property type="entry name" value="HPT domain"/>
    <property type="match status" value="1"/>
</dbReference>
<name>F9S8U3_9VIBR</name>
<evidence type="ECO:0000256" key="19">
    <source>
        <dbReference type="SAM" id="SignalP"/>
    </source>
</evidence>
<dbReference type="InterPro" id="IPR036890">
    <property type="entry name" value="HATPase_C_sf"/>
</dbReference>
<evidence type="ECO:0000256" key="14">
    <source>
        <dbReference type="ARBA" id="ARBA00023136"/>
    </source>
</evidence>
<organism evidence="24 25">
    <name type="scientific">Vibrio ichthyoenteri ATCC 700023</name>
    <dbReference type="NCBI Taxonomy" id="870968"/>
    <lineage>
        <taxon>Bacteria</taxon>
        <taxon>Pseudomonadati</taxon>
        <taxon>Pseudomonadota</taxon>
        <taxon>Gammaproteobacteria</taxon>
        <taxon>Vibrionales</taxon>
        <taxon>Vibrionaceae</taxon>
        <taxon>Vibrio</taxon>
    </lineage>
</organism>
<evidence type="ECO:0000256" key="9">
    <source>
        <dbReference type="ARBA" id="ARBA00022777"/>
    </source>
</evidence>
<dbReference type="SMART" id="SM00388">
    <property type="entry name" value="HisKA"/>
    <property type="match status" value="1"/>
</dbReference>
<keyword evidence="6" id="KW-0808">Transferase</keyword>
<dbReference type="NCBIfam" id="TIGR00229">
    <property type="entry name" value="sensory_box"/>
    <property type="match status" value="1"/>
</dbReference>
<dbReference type="SUPFAM" id="SSF47384">
    <property type="entry name" value="Homodimeric domain of signal transducing histidine kinase"/>
    <property type="match status" value="1"/>
</dbReference>
<dbReference type="CDD" id="cd16922">
    <property type="entry name" value="HATPase_EvgS-ArcB-TorS-like"/>
    <property type="match status" value="1"/>
</dbReference>
<dbReference type="PROSITE" id="PS50894">
    <property type="entry name" value="HPT"/>
    <property type="match status" value="1"/>
</dbReference>
<dbReference type="InterPro" id="IPR008207">
    <property type="entry name" value="Sig_transdc_His_kin_Hpt_dom"/>
</dbReference>
<feature type="transmembrane region" description="Helical" evidence="18">
    <location>
        <begin position="426"/>
        <end position="448"/>
    </location>
</feature>
<evidence type="ECO:0000256" key="2">
    <source>
        <dbReference type="ARBA" id="ARBA00004651"/>
    </source>
</evidence>
<evidence type="ECO:0000256" key="11">
    <source>
        <dbReference type="ARBA" id="ARBA00022840"/>
    </source>
</evidence>
<feature type="signal peptide" evidence="19">
    <location>
        <begin position="1"/>
        <end position="28"/>
    </location>
</feature>
<feature type="domain" description="HPt" evidence="23">
    <location>
        <begin position="1535"/>
        <end position="1635"/>
    </location>
</feature>
<dbReference type="Gene3D" id="3.40.190.10">
    <property type="entry name" value="Periplasmic binding protein-like II"/>
    <property type="match status" value="2"/>
</dbReference>
<evidence type="ECO:0000256" key="17">
    <source>
        <dbReference type="SAM" id="Coils"/>
    </source>
</evidence>
<dbReference type="Gene3D" id="3.30.450.20">
    <property type="entry name" value="PAS domain"/>
    <property type="match status" value="1"/>
</dbReference>
<feature type="transmembrane region" description="Helical" evidence="18">
    <location>
        <begin position="468"/>
        <end position="486"/>
    </location>
</feature>
<evidence type="ECO:0000313" key="25">
    <source>
        <dbReference type="Proteomes" id="UP000004605"/>
    </source>
</evidence>
<dbReference type="InterPro" id="IPR005467">
    <property type="entry name" value="His_kinase_dom"/>
</dbReference>
<evidence type="ECO:0000259" key="20">
    <source>
        <dbReference type="PROSITE" id="PS50109"/>
    </source>
</evidence>
<dbReference type="SUPFAM" id="SSF55785">
    <property type="entry name" value="PYP-like sensor domain (PAS domain)"/>
    <property type="match status" value="1"/>
</dbReference>
<evidence type="ECO:0000256" key="5">
    <source>
        <dbReference type="ARBA" id="ARBA00022553"/>
    </source>
</evidence>
<dbReference type="SMART" id="SM00448">
    <property type="entry name" value="REC"/>
    <property type="match status" value="2"/>
</dbReference>
<dbReference type="Pfam" id="PF00497">
    <property type="entry name" value="SBP_bac_3"/>
    <property type="match status" value="1"/>
</dbReference>
<keyword evidence="12 18" id="KW-1133">Transmembrane helix</keyword>
<evidence type="ECO:0000256" key="4">
    <source>
        <dbReference type="ARBA" id="ARBA00022475"/>
    </source>
</evidence>
<dbReference type="FunFam" id="3.30.565.10:FF:000010">
    <property type="entry name" value="Sensor histidine kinase RcsC"/>
    <property type="match status" value="1"/>
</dbReference>
<dbReference type="CDD" id="cd18773">
    <property type="entry name" value="PDC1_HK_sensor"/>
    <property type="match status" value="1"/>
</dbReference>
<comment type="catalytic activity">
    <reaction evidence="1">
        <text>ATP + protein L-histidine = ADP + protein N-phospho-L-histidine.</text>
        <dbReference type="EC" id="2.7.13.3"/>
    </reaction>
</comment>
<evidence type="ECO:0000256" key="1">
    <source>
        <dbReference type="ARBA" id="ARBA00000085"/>
    </source>
</evidence>
<feature type="domain" description="Histidine kinase" evidence="20">
    <location>
        <begin position="991"/>
        <end position="1212"/>
    </location>
</feature>
<dbReference type="Pfam" id="PF02518">
    <property type="entry name" value="HATPase_c"/>
    <property type="match status" value="1"/>
</dbReference>
<sequence>MRQLLPKSISQLCAIALLSFLTTFSFFAAANLDGFPPSLQGQLTEAQAKNIAVELKYLDEVLTSSVLSYAFSGDEKWLDRYLDNEPRLNELINALLASQSPPDLMLVERMESAHFELAVLDMQAIDLVKLDQRREAMDLINQEQYHRYKNQYMESLVKLAERIEQRAADTRAASKVSLSDNERQWVNDSVVRVGVESWPPMLYQDDNGNLAGLSGEIVNQIVEKTGLKIELVEGEWSELLAQFKQGDIDLLPHAYKNDQRLQYGQFTTPYFLVRELFFVKDQDEQFRVASDLANATVAISAGYTTIDKVKNLYPKIQVLQTSGIDEAIRAVLDGRADAVLDAETVIQNWLVQNQVSGLHSINEDVVTPSSLHLWSNNQTPLLGSVLQKGLDALQLRDLMLTKNDWNQQQQLSAFSDTSSFNINKSLQYVIVAVVVLLLLLMVMISRVFKASDKELAQKFSSTGFKRSIIVVQIGLCVALIATALNVTRYAERQSIEIINDSLSTLLASAHKRIVGWVGIELESLSQLGHNPQLVAMTEELLKVSPTPQALKNSPLQQQIRQFIEGRTGISGSFGFFIISPDMISLSSRRDTNIGTTNLIQLKRPDLMQQVMDGKGVFVPPIKSDVTLNAGNNERNPPTMFFAVPIVDSSGEVIAVLTKRIDFEGVFSSVLSAGFIGQTGETYALDRSGLLLSNVRFEEQLKQIGLLGADQRSSLNLRIANPGFDISQRQVEPDARWPLTYMANKISERQSGRNLSGYSDYRGVSVVGSWVWDETLNLGIAAEMDSGEAFALLRTFKMTVWSILAVALILMMGTSLFTLRLGTRATRALARSQAELETQVAERTSELKINAERTRTIIDNASDGIIVVNSHGTLVEFSPAAETIFGYQAKEVLIEATQIETLMSQPYHQVYLEHLSEEDADSNLVMEFTGYRKNGEQIDLEIAISEATLAGEQLFTGIVRDATERKEAERELMLAKQKAEEATQAKSDFLANMSHEIRTPMNAIIGMSYLAMQTQLNKKQADYVNKIQTSAESLLGIINDILDFSKIEAGKLDLEQTEFDLESTIDNLVQVVSQRTQEKDLELLVDLDPQLPTHLIGDPLRLGQILLNLANNAIKFTDRGEIIVKAELIELGDDIVEARFSVSDTGIGMTQEQMARLFQSFSQADASTTRKYGGTGLGLTISKTLSEMMNGSIWVESESGQGSTFFFTAQFGISSEYPQQQVLPPQSMQGVSVLIVDDSVAAREILFSLCDSLNFTADVACSGAEALEKIQTAEQNQQKFDVILSDWKMPKMDGIELGRQIEALQERGEIAAAPHFVMVTAYDKDEMLAQRQEVDIAASMTKPVSSSTLLDTVSRVMTKEGIASKTKAGNKLDTSIANGIAGARVLLVEDNAINQEIATELLHMVGVEVTAANNGQEAVDLVEAQSFDLVLMDIQMPVMDGYQATQAIRNTGRFDDLPIIAMTANAMSGDKEKCLAAGMNDHLPKPINPNQVFQALVDWIEPTGKSVSLTMEPEADTTFTIDGFDTESALARMGGNIKAYKKTLANVAQSEADVAQRVEAAIEQQQINSAVIAVHSLKGIAGNIGANYLREPAERLEHALAKQKEQSRCELGDEERQMLDEVARLVEKMILSIEQALAASDSNDSAGSAGSVIDKDRFRTLSYQLQQQLDDFDSAAVDTFDEILESMGGALDKGLANQISTAIANYDFDAALPLLAELIASIELAGGAVSATQPVEANLSEWLQTMEQKIDLFDSTVIDYLDEALEANIEDWLKERLQQLREPLSSYDFDTGAQMIEQLKQEMS</sequence>
<dbReference type="Pfam" id="PF13426">
    <property type="entry name" value="PAS_9"/>
    <property type="match status" value="1"/>
</dbReference>
<feature type="domain" description="Response regulatory" evidence="21">
    <location>
        <begin position="1231"/>
        <end position="1356"/>
    </location>
</feature>
<dbReference type="GO" id="GO:0005886">
    <property type="term" value="C:plasma membrane"/>
    <property type="evidence" value="ECO:0007669"/>
    <property type="project" value="UniProtKB-SubCell"/>
</dbReference>
<dbReference type="SMART" id="SM00062">
    <property type="entry name" value="PBPb"/>
    <property type="match status" value="1"/>
</dbReference>
<dbReference type="InterPro" id="IPR036097">
    <property type="entry name" value="HisK_dim/P_sf"/>
</dbReference>
<keyword evidence="25" id="KW-1185">Reference proteome</keyword>
<dbReference type="InterPro" id="IPR003594">
    <property type="entry name" value="HATPase_dom"/>
</dbReference>
<dbReference type="PANTHER" id="PTHR45339:SF1">
    <property type="entry name" value="HYBRID SIGNAL TRANSDUCTION HISTIDINE KINASE J"/>
    <property type="match status" value="1"/>
</dbReference>
<dbReference type="PROSITE" id="PS50112">
    <property type="entry name" value="PAS"/>
    <property type="match status" value="1"/>
</dbReference>
<dbReference type="Gene3D" id="3.30.565.10">
    <property type="entry name" value="Histidine kinase-like ATPase, C-terminal domain"/>
    <property type="match status" value="1"/>
</dbReference>
<dbReference type="EC" id="2.7.13.3" evidence="3"/>
<dbReference type="FunFam" id="1.10.287.130:FF:000003">
    <property type="entry name" value="Histidine kinase"/>
    <property type="match status" value="1"/>
</dbReference>
<gene>
    <name evidence="24" type="ORF">VII00023_09219</name>
</gene>
<dbReference type="SUPFAM" id="SSF55874">
    <property type="entry name" value="ATPase domain of HSP90 chaperone/DNA topoisomerase II/histidine kinase"/>
    <property type="match status" value="1"/>
</dbReference>
<evidence type="ECO:0000256" key="13">
    <source>
        <dbReference type="ARBA" id="ARBA00023012"/>
    </source>
</evidence>
<evidence type="ECO:0000256" key="3">
    <source>
        <dbReference type="ARBA" id="ARBA00012438"/>
    </source>
</evidence>
<dbReference type="GO" id="GO:0016787">
    <property type="term" value="F:hydrolase activity"/>
    <property type="evidence" value="ECO:0007669"/>
    <property type="project" value="UniProtKB-KW"/>
</dbReference>
<evidence type="ECO:0000259" key="22">
    <source>
        <dbReference type="PROSITE" id="PS50112"/>
    </source>
</evidence>
<dbReference type="CDD" id="cd01007">
    <property type="entry name" value="PBP2_BvgS_HisK_like"/>
    <property type="match status" value="1"/>
</dbReference>
<dbReference type="CDD" id="cd00130">
    <property type="entry name" value="PAS"/>
    <property type="match status" value="1"/>
</dbReference>
<dbReference type="Proteomes" id="UP000004605">
    <property type="component" value="Unassembled WGS sequence"/>
</dbReference>
<dbReference type="Pfam" id="PF01627">
    <property type="entry name" value="Hpt"/>
    <property type="match status" value="1"/>
</dbReference>
<dbReference type="PROSITE" id="PS50110">
    <property type="entry name" value="RESPONSE_REGULATORY"/>
    <property type="match status" value="2"/>
</dbReference>
<dbReference type="EMBL" id="AFWF01000320">
    <property type="protein sequence ID" value="EGU29580.1"/>
    <property type="molecule type" value="Genomic_DNA"/>
</dbReference>
<proteinExistence type="predicted"/>
<dbReference type="InterPro" id="IPR000014">
    <property type="entry name" value="PAS"/>
</dbReference>
<keyword evidence="11" id="KW-0067">ATP-binding</keyword>
<keyword evidence="13" id="KW-0902">Two-component regulatory system</keyword>
<dbReference type="InterPro" id="IPR035965">
    <property type="entry name" value="PAS-like_dom_sf"/>
</dbReference>
<evidence type="ECO:0000259" key="21">
    <source>
        <dbReference type="PROSITE" id="PS50110"/>
    </source>
</evidence>
<dbReference type="SUPFAM" id="SSF52172">
    <property type="entry name" value="CheY-like"/>
    <property type="match status" value="2"/>
</dbReference>
<evidence type="ECO:0000256" key="8">
    <source>
        <dbReference type="ARBA" id="ARBA00022741"/>
    </source>
</evidence>
<keyword evidence="14 18" id="KW-0472">Membrane</keyword>
<accession>F9S8U3</accession>
<feature type="modified residue" description="4-aspartylphosphate" evidence="16">
    <location>
        <position position="1285"/>
    </location>
</feature>
<comment type="subcellular location">
    <subcellularLocation>
        <location evidence="2">Cell membrane</location>
        <topology evidence="2">Multi-pass membrane protein</topology>
    </subcellularLocation>
</comment>
<dbReference type="InterPro" id="IPR011006">
    <property type="entry name" value="CheY-like_superfamily"/>
</dbReference>
<evidence type="ECO:0000256" key="12">
    <source>
        <dbReference type="ARBA" id="ARBA00022989"/>
    </source>
</evidence>
<dbReference type="SMART" id="SM00091">
    <property type="entry name" value="PAS"/>
    <property type="match status" value="1"/>
</dbReference>
<dbReference type="InterPro" id="IPR001638">
    <property type="entry name" value="Solute-binding_3/MltF_N"/>
</dbReference>
<keyword evidence="10" id="KW-0378">Hydrolase</keyword>
<feature type="modified residue" description="Phosphohistidine" evidence="15">
    <location>
        <position position="1574"/>
    </location>
</feature>
<feature type="modified residue" description="4-aspartylphosphate" evidence="16">
    <location>
        <position position="1432"/>
    </location>
</feature>
<evidence type="ECO:0000313" key="24">
    <source>
        <dbReference type="EMBL" id="EGU29580.1"/>
    </source>
</evidence>
<dbReference type="SUPFAM" id="SSF53850">
    <property type="entry name" value="Periplasmic binding protein-like II"/>
    <property type="match status" value="1"/>
</dbReference>
<feature type="transmembrane region" description="Helical" evidence="18">
    <location>
        <begin position="797"/>
        <end position="818"/>
    </location>
</feature>